<feature type="compositionally biased region" description="Polar residues" evidence="1">
    <location>
        <begin position="466"/>
        <end position="491"/>
    </location>
</feature>
<evidence type="ECO:0000313" key="4">
    <source>
        <dbReference type="Proteomes" id="UP000266272"/>
    </source>
</evidence>
<dbReference type="GO" id="GO:0030276">
    <property type="term" value="F:clathrin binding"/>
    <property type="evidence" value="ECO:0007669"/>
    <property type="project" value="TreeGrafter"/>
</dbReference>
<feature type="compositionally biased region" description="Pro residues" evidence="1">
    <location>
        <begin position="573"/>
        <end position="585"/>
    </location>
</feature>
<feature type="region of interest" description="Disordered" evidence="1">
    <location>
        <begin position="90"/>
        <end position="286"/>
    </location>
</feature>
<feature type="compositionally biased region" description="Basic and acidic residues" evidence="1">
    <location>
        <begin position="325"/>
        <end position="335"/>
    </location>
</feature>
<dbReference type="OrthoDB" id="1717591at2759"/>
<name>A0A395NYS5_TRIAR</name>
<dbReference type="InterPro" id="IPR036869">
    <property type="entry name" value="J_dom_sf"/>
</dbReference>
<dbReference type="PROSITE" id="PS50030">
    <property type="entry name" value="UBA"/>
    <property type="match status" value="1"/>
</dbReference>
<accession>A0A395NYS5</accession>
<dbReference type="PANTHER" id="PTHR23172:SF19">
    <property type="entry name" value="J DOMAIN-CONTAINING PROTEIN"/>
    <property type="match status" value="1"/>
</dbReference>
<proteinExistence type="predicted"/>
<feature type="compositionally biased region" description="Basic and acidic residues" evidence="1">
    <location>
        <begin position="353"/>
        <end position="367"/>
    </location>
</feature>
<dbReference type="Gene3D" id="1.25.40.10">
    <property type="entry name" value="Tetratricopeptide repeat domain"/>
    <property type="match status" value="1"/>
</dbReference>
<feature type="compositionally biased region" description="Acidic residues" evidence="1">
    <location>
        <begin position="258"/>
        <end position="268"/>
    </location>
</feature>
<sequence>MNDLSGLDWSSDASGNKPKPTLVNPSYPPFRSSPSPFGTGQSTPLSAQKSSSPAPKAAPAKAAQDSFSNLSFGLPKATQNLSLAERQAQLEAEKRKKEEERRKLAEAQFGNGQQWDTLGSRGFTPSPAPQQQPVAAKSAANDDDDLFAAFNRDTKVDNASHYPPPAPPKKKLDLADPSAWGSTTASNGGGAFEAEDDDPFGLHEVKPTASAGTGRGATAGADDFDFLGDLGRPVDEVKREQQAKQDASRGEPGKPIEDESSSSDDDEPIERNANVERVPRVNKDPFDKAVAQLVDYGFTPEQARRGLVESGTGFNAQAAANWLLDEAHRKSKEASQSRNAQGRISPATGSQNHRSDSRSPARGETDFAKTAAAMGSTLFKSANTLWKTGQKKVQQAVAEFQQEGDPSQPKWMRDAQQARAQPRPQRGSPDVTDEALMLEASGRPQPPRSSSSSRPAVDPRAGPQISRGSSPAQSSGTQSRNSPVPRWQQQAQPPPMMSDARSRLNRLTADDDDSFSSYVSASRRKKASPAPETRKPEPEPDLLFGSQTSQPSQPSQRNPSPATQRPTSAAPSRPQPAPAPAPPRKVTPRPARQIPPISPQALQASTTHRIQGTTHFKRGDYAAAHASYSSSLSSVPSTHPLMIVLLTNRALTALKTGEPKQAVTDADEALKLIGPGNGQGETVAVRNETGQEENRDMKELYGKALSRKAEALEQMEKWAEAGTVWKLCVEGGVGGATAVKGRQRCQDALTPKPKAAPRPVAKPRPQPTASSRAPQKDSEAVTRLREANQAAAKEDDEKFALADKVDAKVSAWRDGKRENLRALLASMDQVLWENSGWKKVGLHELVMANKVKISYMKAIAKTHPDKLPHDASTEVRLIAGLVFSTLNESWDKFKAENGL</sequence>
<feature type="compositionally biased region" description="Polar residues" evidence="1">
    <location>
        <begin position="336"/>
        <end position="352"/>
    </location>
</feature>
<dbReference type="InterPro" id="IPR009060">
    <property type="entry name" value="UBA-like_sf"/>
</dbReference>
<gene>
    <name evidence="3" type="ORF">TARUN_985</name>
</gene>
<dbReference type="GO" id="GO:0005737">
    <property type="term" value="C:cytoplasm"/>
    <property type="evidence" value="ECO:0007669"/>
    <property type="project" value="TreeGrafter"/>
</dbReference>
<feature type="compositionally biased region" description="Basic and acidic residues" evidence="1">
    <location>
        <begin position="774"/>
        <end position="795"/>
    </location>
</feature>
<dbReference type="GO" id="GO:0072583">
    <property type="term" value="P:clathrin-dependent endocytosis"/>
    <property type="evidence" value="ECO:0007669"/>
    <property type="project" value="TreeGrafter"/>
</dbReference>
<dbReference type="GO" id="GO:0072318">
    <property type="term" value="P:clathrin coat disassembly"/>
    <property type="evidence" value="ECO:0007669"/>
    <property type="project" value="TreeGrafter"/>
</dbReference>
<feature type="compositionally biased region" description="Pro residues" evidence="1">
    <location>
        <begin position="754"/>
        <end position="766"/>
    </location>
</feature>
<feature type="compositionally biased region" description="Low complexity" evidence="1">
    <location>
        <begin position="46"/>
        <end position="64"/>
    </location>
</feature>
<feature type="compositionally biased region" description="Low complexity" evidence="1">
    <location>
        <begin position="216"/>
        <end position="231"/>
    </location>
</feature>
<dbReference type="SUPFAM" id="SSF48452">
    <property type="entry name" value="TPR-like"/>
    <property type="match status" value="1"/>
</dbReference>
<evidence type="ECO:0000259" key="2">
    <source>
        <dbReference type="PROSITE" id="PS50030"/>
    </source>
</evidence>
<feature type="compositionally biased region" description="Low complexity" evidence="1">
    <location>
        <begin position="546"/>
        <end position="572"/>
    </location>
</feature>
<feature type="region of interest" description="Disordered" evidence="1">
    <location>
        <begin position="388"/>
        <end position="607"/>
    </location>
</feature>
<dbReference type="GO" id="GO:0031982">
    <property type="term" value="C:vesicle"/>
    <property type="evidence" value="ECO:0007669"/>
    <property type="project" value="TreeGrafter"/>
</dbReference>
<dbReference type="EMBL" id="PXOA01000061">
    <property type="protein sequence ID" value="RFU81238.1"/>
    <property type="molecule type" value="Genomic_DNA"/>
</dbReference>
<feature type="compositionally biased region" description="Basic and acidic residues" evidence="1">
    <location>
        <begin position="91"/>
        <end position="105"/>
    </location>
</feature>
<dbReference type="InterPro" id="IPR015940">
    <property type="entry name" value="UBA"/>
</dbReference>
<feature type="compositionally biased region" description="Basic and acidic residues" evidence="1">
    <location>
        <begin position="232"/>
        <end position="257"/>
    </location>
</feature>
<dbReference type="FunFam" id="1.25.40.10:FF:000354">
    <property type="entry name" value="UBA domain-containing protein 7"/>
    <property type="match status" value="1"/>
</dbReference>
<keyword evidence="4" id="KW-1185">Reference proteome</keyword>
<evidence type="ECO:0000256" key="1">
    <source>
        <dbReference type="SAM" id="MobiDB-lite"/>
    </source>
</evidence>
<dbReference type="Gene3D" id="1.10.287.110">
    <property type="entry name" value="DnaJ domain"/>
    <property type="match status" value="1"/>
</dbReference>
<dbReference type="SUPFAM" id="SSF46565">
    <property type="entry name" value="Chaperone J-domain"/>
    <property type="match status" value="1"/>
</dbReference>
<feature type="compositionally biased region" description="Low complexity" evidence="1">
    <location>
        <begin position="129"/>
        <end position="139"/>
    </location>
</feature>
<evidence type="ECO:0000313" key="3">
    <source>
        <dbReference type="EMBL" id="RFU81238.1"/>
    </source>
</evidence>
<feature type="domain" description="UBA" evidence="2">
    <location>
        <begin position="280"/>
        <end position="326"/>
    </location>
</feature>
<feature type="region of interest" description="Disordered" evidence="1">
    <location>
        <begin position="1"/>
        <end position="65"/>
    </location>
</feature>
<feature type="compositionally biased region" description="Low complexity" evidence="1">
    <location>
        <begin position="415"/>
        <end position="426"/>
    </location>
</feature>
<feature type="region of interest" description="Disordered" evidence="1">
    <location>
        <begin position="325"/>
        <end position="369"/>
    </location>
</feature>
<reference evidence="3 4" key="1">
    <citation type="journal article" date="2018" name="PLoS Pathog.">
        <title>Evolution of structural diversity of trichothecenes, a family of toxins produced by plant pathogenic and entomopathogenic fungi.</title>
        <authorList>
            <person name="Proctor R.H."/>
            <person name="McCormick S.P."/>
            <person name="Kim H.S."/>
            <person name="Cardoza R.E."/>
            <person name="Stanley A.M."/>
            <person name="Lindo L."/>
            <person name="Kelly A."/>
            <person name="Brown D.W."/>
            <person name="Lee T."/>
            <person name="Vaughan M.M."/>
            <person name="Alexander N.J."/>
            <person name="Busman M."/>
            <person name="Gutierrez S."/>
        </authorList>
    </citation>
    <scope>NUCLEOTIDE SEQUENCE [LARGE SCALE GENOMIC DNA]</scope>
    <source>
        <strain evidence="3 4">IBT 40837</strain>
    </source>
</reference>
<dbReference type="SUPFAM" id="SSF46934">
    <property type="entry name" value="UBA-like"/>
    <property type="match status" value="1"/>
</dbReference>
<dbReference type="PANTHER" id="PTHR23172">
    <property type="entry name" value="AUXILIN/CYCLIN G-ASSOCIATED KINASE-RELATED"/>
    <property type="match status" value="1"/>
</dbReference>
<feature type="region of interest" description="Disordered" evidence="1">
    <location>
        <begin position="743"/>
        <end position="795"/>
    </location>
</feature>
<feature type="compositionally biased region" description="Basic and acidic residues" evidence="1">
    <location>
        <begin position="269"/>
        <end position="286"/>
    </location>
</feature>
<dbReference type="SMART" id="SM00165">
    <property type="entry name" value="UBA"/>
    <property type="match status" value="1"/>
</dbReference>
<comment type="caution">
    <text evidence="3">The sequence shown here is derived from an EMBL/GenBank/DDBJ whole genome shotgun (WGS) entry which is preliminary data.</text>
</comment>
<dbReference type="InterPro" id="IPR011990">
    <property type="entry name" value="TPR-like_helical_dom_sf"/>
</dbReference>
<dbReference type="Proteomes" id="UP000266272">
    <property type="component" value="Unassembled WGS sequence"/>
</dbReference>
<dbReference type="Gene3D" id="1.10.8.10">
    <property type="entry name" value="DNA helicase RuvA subunit, C-terminal domain"/>
    <property type="match status" value="1"/>
</dbReference>
<protein>
    <submittedName>
        <fullName evidence="3">Uba domain-containing 7</fullName>
    </submittedName>
</protein>
<dbReference type="STRING" id="490622.A0A395NYS5"/>
<organism evidence="3 4">
    <name type="scientific">Trichoderma arundinaceum</name>
    <dbReference type="NCBI Taxonomy" id="490622"/>
    <lineage>
        <taxon>Eukaryota</taxon>
        <taxon>Fungi</taxon>
        <taxon>Dikarya</taxon>
        <taxon>Ascomycota</taxon>
        <taxon>Pezizomycotina</taxon>
        <taxon>Sordariomycetes</taxon>
        <taxon>Hypocreomycetidae</taxon>
        <taxon>Hypocreales</taxon>
        <taxon>Hypocreaceae</taxon>
        <taxon>Trichoderma</taxon>
    </lineage>
</organism>
<dbReference type="FunFam" id="1.10.287.110:FF:000002">
    <property type="entry name" value="putative tyrosine-protein phosphatase auxilin isoform X2"/>
    <property type="match status" value="1"/>
</dbReference>
<dbReference type="AlphaFoldDB" id="A0A395NYS5"/>